<evidence type="ECO:0000313" key="1">
    <source>
        <dbReference type="EMBL" id="CEI82401.1"/>
    </source>
</evidence>
<evidence type="ECO:0000313" key="2">
    <source>
        <dbReference type="Proteomes" id="UP000040453"/>
    </source>
</evidence>
<proteinExistence type="predicted"/>
<gene>
    <name evidence="1" type="ORF">BN997_02267</name>
</gene>
<dbReference type="Proteomes" id="UP000040453">
    <property type="component" value="Unassembled WGS sequence"/>
</dbReference>
<sequence length="165" mass="18616">MVFKSPVSSPSRCPLRGVAFCVQRFSLLGRIPLPAQVYLLLFPQESTSRSSHLSGIMFYLLFHKEIMQILAMVLMGRVIAVPAPVGRPRRKKCSSFFYPRGISAAMLLSAPAGLPISKSSLKEMSSEPTESGVYFWGLRLLTPRNPLERLYSAFFYAFLFFNKNR</sequence>
<dbReference type="STRING" id="545501.BN997_02267"/>
<keyword evidence="2" id="KW-1185">Reference proteome</keyword>
<reference evidence="1 2" key="1">
    <citation type="submission" date="2014-11" db="EMBL/GenBank/DDBJ databases">
        <authorList>
            <person name="Urmite Genomes Urmite Genomes"/>
        </authorList>
    </citation>
    <scope>NUCLEOTIDE SEQUENCE [LARGE SCALE GENOMIC DNA]</scope>
    <source>
        <strain evidence="1 2">Oc5</strain>
    </source>
</reference>
<organism evidence="1 2">
    <name type="scientific">Oceanobacillus oncorhynchi</name>
    <dbReference type="NCBI Taxonomy" id="545501"/>
    <lineage>
        <taxon>Bacteria</taxon>
        <taxon>Bacillati</taxon>
        <taxon>Bacillota</taxon>
        <taxon>Bacilli</taxon>
        <taxon>Bacillales</taxon>
        <taxon>Bacillaceae</taxon>
        <taxon>Oceanobacillus</taxon>
    </lineage>
</organism>
<dbReference type="AlphaFoldDB" id="A0A0A1MU04"/>
<accession>A0A0A1MU04</accession>
<protein>
    <submittedName>
        <fullName evidence="1">Uncharacterized protein</fullName>
    </submittedName>
</protein>
<dbReference type="EMBL" id="CDGG01000001">
    <property type="protein sequence ID" value="CEI82401.1"/>
    <property type="molecule type" value="Genomic_DNA"/>
</dbReference>
<name>A0A0A1MU04_9BACI</name>